<accession>A0A0A9G8N4</accession>
<sequence>MRVCQCKCHLLSLKAIFPYSFNPVYHLAWRKSWKPKQI</sequence>
<dbReference type="EMBL" id="GBRH01176461">
    <property type="protein sequence ID" value="JAE21435.1"/>
    <property type="molecule type" value="Transcribed_RNA"/>
</dbReference>
<evidence type="ECO:0000313" key="1">
    <source>
        <dbReference type="EMBL" id="JAE21435.1"/>
    </source>
</evidence>
<name>A0A0A9G8N4_ARUDO</name>
<reference evidence="1" key="1">
    <citation type="submission" date="2014-09" db="EMBL/GenBank/DDBJ databases">
        <authorList>
            <person name="Magalhaes I.L.F."/>
            <person name="Oliveira U."/>
            <person name="Santos F.R."/>
            <person name="Vidigal T.H.D.A."/>
            <person name="Brescovit A.D."/>
            <person name="Santos A.J."/>
        </authorList>
    </citation>
    <scope>NUCLEOTIDE SEQUENCE</scope>
    <source>
        <tissue evidence="1">Shoot tissue taken approximately 20 cm above the soil surface</tissue>
    </source>
</reference>
<reference evidence="1" key="2">
    <citation type="journal article" date="2015" name="Data Brief">
        <title>Shoot transcriptome of the giant reed, Arundo donax.</title>
        <authorList>
            <person name="Barrero R.A."/>
            <person name="Guerrero F.D."/>
            <person name="Moolhuijzen P."/>
            <person name="Goolsby J.A."/>
            <person name="Tidwell J."/>
            <person name="Bellgard S.E."/>
            <person name="Bellgard M.I."/>
        </authorList>
    </citation>
    <scope>NUCLEOTIDE SEQUENCE</scope>
    <source>
        <tissue evidence="1">Shoot tissue taken approximately 20 cm above the soil surface</tissue>
    </source>
</reference>
<proteinExistence type="predicted"/>
<protein>
    <submittedName>
        <fullName evidence="1">Uncharacterized protein</fullName>
    </submittedName>
</protein>
<dbReference type="AlphaFoldDB" id="A0A0A9G8N4"/>
<organism evidence="1">
    <name type="scientific">Arundo donax</name>
    <name type="common">Giant reed</name>
    <name type="synonym">Donax arundinaceus</name>
    <dbReference type="NCBI Taxonomy" id="35708"/>
    <lineage>
        <taxon>Eukaryota</taxon>
        <taxon>Viridiplantae</taxon>
        <taxon>Streptophyta</taxon>
        <taxon>Embryophyta</taxon>
        <taxon>Tracheophyta</taxon>
        <taxon>Spermatophyta</taxon>
        <taxon>Magnoliopsida</taxon>
        <taxon>Liliopsida</taxon>
        <taxon>Poales</taxon>
        <taxon>Poaceae</taxon>
        <taxon>PACMAD clade</taxon>
        <taxon>Arundinoideae</taxon>
        <taxon>Arundineae</taxon>
        <taxon>Arundo</taxon>
    </lineage>
</organism>